<dbReference type="AlphaFoldDB" id="E1WZ31"/>
<dbReference type="Gene3D" id="3.30.230.10">
    <property type="match status" value="1"/>
</dbReference>
<evidence type="ECO:0000256" key="4">
    <source>
        <dbReference type="ARBA" id="ARBA00012895"/>
    </source>
</evidence>
<dbReference type="Proteomes" id="UP000008963">
    <property type="component" value="Chromosome"/>
</dbReference>
<evidence type="ECO:0000313" key="13">
    <source>
        <dbReference type="EMBL" id="CBW26128.1"/>
    </source>
</evidence>
<dbReference type="GO" id="GO:0003677">
    <property type="term" value="F:DNA binding"/>
    <property type="evidence" value="ECO:0007669"/>
    <property type="project" value="UniProtKB-KW"/>
</dbReference>
<dbReference type="GO" id="GO:0003918">
    <property type="term" value="F:DNA topoisomerase type II (double strand cut, ATP-hydrolyzing) activity"/>
    <property type="evidence" value="ECO:0007669"/>
    <property type="project" value="UniProtKB-EC"/>
</dbReference>
<dbReference type="PROSITE" id="PS00177">
    <property type="entry name" value="TOPOISOMERASE_II"/>
    <property type="match status" value="1"/>
</dbReference>
<dbReference type="STRING" id="862908.BMS_1254"/>
<evidence type="ECO:0000313" key="14">
    <source>
        <dbReference type="Proteomes" id="UP000008963"/>
    </source>
</evidence>
<evidence type="ECO:0000256" key="5">
    <source>
        <dbReference type="ARBA" id="ARBA00022741"/>
    </source>
</evidence>
<dbReference type="EC" id="5.6.2.2" evidence="4"/>
<evidence type="ECO:0000256" key="10">
    <source>
        <dbReference type="SAM" id="Coils"/>
    </source>
</evidence>
<dbReference type="Gene3D" id="3.30.565.10">
    <property type="entry name" value="Histidine kinase-like ATPase, C-terminal domain"/>
    <property type="match status" value="1"/>
</dbReference>
<reference evidence="14" key="1">
    <citation type="journal article" date="2013" name="ISME J.">
        <title>A small predatory core genome in the divergent marine Bacteriovorax marinus SJ and the terrestrial Bdellovibrio bacteriovorus.</title>
        <authorList>
            <person name="Crossman L.C."/>
            <person name="Chen H."/>
            <person name="Cerdeno-Tarraga A.M."/>
            <person name="Brooks K."/>
            <person name="Quail M.A."/>
            <person name="Pineiro S.A."/>
            <person name="Hobley L."/>
            <person name="Sockett R.E."/>
            <person name="Bentley S.D."/>
            <person name="Parkhill J."/>
            <person name="Williams H.N."/>
            <person name="Stine O.C."/>
        </authorList>
    </citation>
    <scope>NUCLEOTIDE SEQUENCE [LARGE SCALE GENOMIC DNA]</scope>
    <source>
        <strain evidence="14">ATCC BAA-682 / DSM 15412 / SJ</strain>
    </source>
</reference>
<dbReference type="InterPro" id="IPR018522">
    <property type="entry name" value="TopoIIA_CS"/>
</dbReference>
<keyword evidence="8" id="KW-0238">DNA-binding</keyword>
<evidence type="ECO:0000259" key="12">
    <source>
        <dbReference type="PROSITE" id="PS50880"/>
    </source>
</evidence>
<evidence type="ECO:0000256" key="3">
    <source>
        <dbReference type="ARBA" id="ARBA00010708"/>
    </source>
</evidence>
<dbReference type="Pfam" id="PF01751">
    <property type="entry name" value="Toprim"/>
    <property type="match status" value="1"/>
</dbReference>
<evidence type="ECO:0000256" key="6">
    <source>
        <dbReference type="ARBA" id="ARBA00022840"/>
    </source>
</evidence>
<dbReference type="HOGENOM" id="CLU_386240_0_0_7"/>
<evidence type="ECO:0000256" key="8">
    <source>
        <dbReference type="ARBA" id="ARBA00023125"/>
    </source>
</evidence>
<dbReference type="Pfam" id="PF02518">
    <property type="entry name" value="HATPase_c"/>
    <property type="match status" value="1"/>
</dbReference>
<comment type="cofactor">
    <cofactor evidence="2">
        <name>Mg(2+)</name>
        <dbReference type="ChEBI" id="CHEBI:18420"/>
    </cofactor>
</comment>
<dbReference type="InterPro" id="IPR003594">
    <property type="entry name" value="HATPase_dom"/>
</dbReference>
<dbReference type="PANTHER" id="PTHR45866">
    <property type="entry name" value="DNA GYRASE/TOPOISOMERASE SUBUNIT B"/>
    <property type="match status" value="1"/>
</dbReference>
<dbReference type="Pfam" id="PF00204">
    <property type="entry name" value="DNA_gyraseB"/>
    <property type="match status" value="1"/>
</dbReference>
<dbReference type="OrthoDB" id="5287163at2"/>
<dbReference type="SUPFAM" id="SSF56719">
    <property type="entry name" value="Type II DNA topoisomerase"/>
    <property type="match status" value="1"/>
</dbReference>
<evidence type="ECO:0000256" key="2">
    <source>
        <dbReference type="ARBA" id="ARBA00001946"/>
    </source>
</evidence>
<evidence type="ECO:0000256" key="7">
    <source>
        <dbReference type="ARBA" id="ARBA00023029"/>
    </source>
</evidence>
<accession>E1WZ31</accession>
<dbReference type="InterPro" id="IPR020568">
    <property type="entry name" value="Ribosomal_Su5_D2-typ_SF"/>
</dbReference>
<keyword evidence="14" id="KW-1185">Reference proteome</keyword>
<dbReference type="InterPro" id="IPR013506">
    <property type="entry name" value="Topo_IIA_bsu_dom2"/>
</dbReference>
<keyword evidence="10" id="KW-0175">Coiled coil</keyword>
<gene>
    <name evidence="13" type="ordered locus">BMS_1254</name>
</gene>
<dbReference type="PATRIC" id="fig|862908.3.peg.1193"/>
<dbReference type="GO" id="GO:0005524">
    <property type="term" value="F:ATP binding"/>
    <property type="evidence" value="ECO:0007669"/>
    <property type="project" value="UniProtKB-KW"/>
</dbReference>
<dbReference type="FunFam" id="3.40.50.670:FF:000001">
    <property type="entry name" value="DNA topoisomerase 2"/>
    <property type="match status" value="1"/>
</dbReference>
<sequence length="715" mass="81134">MSKSIEAVKRKGKAKEATIESKDQRWHCRNRITLVFGSNDVEELETYTYEDGKLNFKTVDFHQAKSKAIEEILDNCIDEYYRGHVTEIHCELSEDGKSVMVEDNGIGFPIEKVPQVYSEFRTGSKFKDEETDEKGFLHRTLGQNGLGAAATCLTSDEFKVRVRHYNSKKEQTYTFIDGALKVKKTKPKPFKGHSGVRVELKLSKEVYKNDVVDEELLRKRIIDLAYNNPGLTFYFNKEKYHYKKGLLELAQRVDPDTAQEFGASAYIYEAKNTKGKKVKGKIDLSVALNLSKKSEEREKFISFVNSTPTFDGGFHHDRVRRLFVNSIKDKLARNAKKEKLTLVDNDILTGITFTIGVTMPNPRFESQTKRKLVRDTHLEKGIEELMNKNIDKFLRKNKEYLEVVMERAKSRNRFQELKDASKKARKQKKQRVEKLLDANERKKRELCTLFICEGDSAIGGLRSARDKLYQGGIALKGKPMNVAQAAISDILNNQEFSDIMASIGLIIGVEADVSKLRYSKVVFLADSDVDGGHINTLLTNFFYQFWPELFDQEAICIAKAPLFEVITDKGTKYIETPDELETFRETTKLKIKEIQRNKGLGEMSPEAWKHVLSRESFTIISASDVSRAKEMLNVCFGKDTSLRKELLMDEDSSSSTSVSVSSTTTSSAKKKASKAPAKKAKAATKKKAKVTKKKATTTGKKKAKKKTTTSSKKKK</sequence>
<dbReference type="SUPFAM" id="SSF54211">
    <property type="entry name" value="Ribosomal protein S5 domain 2-like"/>
    <property type="match status" value="1"/>
</dbReference>
<dbReference type="InterPro" id="IPR036890">
    <property type="entry name" value="HATPase_C_sf"/>
</dbReference>
<dbReference type="SUPFAM" id="SSF55874">
    <property type="entry name" value="ATPase domain of HSP90 chaperone/DNA topoisomerase II/histidine kinase"/>
    <property type="match status" value="1"/>
</dbReference>
<dbReference type="EMBL" id="FQ312005">
    <property type="protein sequence ID" value="CBW26128.1"/>
    <property type="molecule type" value="Genomic_DNA"/>
</dbReference>
<comment type="catalytic activity">
    <reaction evidence="1">
        <text>ATP-dependent breakage, passage and rejoining of double-stranded DNA.</text>
        <dbReference type="EC" id="5.6.2.2"/>
    </reaction>
</comment>
<evidence type="ECO:0000256" key="9">
    <source>
        <dbReference type="ARBA" id="ARBA00023235"/>
    </source>
</evidence>
<feature type="compositionally biased region" description="Basic residues" evidence="11">
    <location>
        <begin position="668"/>
        <end position="715"/>
    </location>
</feature>
<keyword evidence="5" id="KW-0547">Nucleotide-binding</keyword>
<dbReference type="SMART" id="SM00433">
    <property type="entry name" value="TOP2c"/>
    <property type="match status" value="1"/>
</dbReference>
<dbReference type="InterPro" id="IPR006171">
    <property type="entry name" value="TOPRIM_dom"/>
</dbReference>
<keyword evidence="6" id="KW-0067">ATP-binding</keyword>
<protein>
    <recommendedName>
        <fullName evidence="4">DNA topoisomerase (ATP-hydrolyzing)</fullName>
        <ecNumber evidence="4">5.6.2.2</ecNumber>
    </recommendedName>
</protein>
<evidence type="ECO:0000256" key="11">
    <source>
        <dbReference type="SAM" id="MobiDB-lite"/>
    </source>
</evidence>
<keyword evidence="9" id="KW-0413">Isomerase</keyword>
<feature type="compositionally biased region" description="Low complexity" evidence="11">
    <location>
        <begin position="653"/>
        <end position="667"/>
    </location>
</feature>
<dbReference type="KEGG" id="bmx:BMS_1254"/>
<dbReference type="PROSITE" id="PS50880">
    <property type="entry name" value="TOPRIM"/>
    <property type="match status" value="1"/>
</dbReference>
<proteinExistence type="inferred from homology"/>
<dbReference type="InterPro" id="IPR014721">
    <property type="entry name" value="Ribsml_uS5_D2-typ_fold_subgr"/>
</dbReference>
<dbReference type="Gene3D" id="3.40.50.670">
    <property type="match status" value="1"/>
</dbReference>
<comment type="similarity">
    <text evidence="3">Belongs to the type II topoisomerase GyrB family.</text>
</comment>
<feature type="coiled-coil region" evidence="10">
    <location>
        <begin position="407"/>
        <end position="445"/>
    </location>
</feature>
<dbReference type="InterPro" id="IPR013759">
    <property type="entry name" value="Topo_IIA_B_C"/>
</dbReference>
<keyword evidence="7" id="KW-0799">Topoisomerase</keyword>
<dbReference type="PANTHER" id="PTHR45866:SF1">
    <property type="entry name" value="DNA GYRASE SUBUNIT B, MITOCHONDRIAL"/>
    <property type="match status" value="1"/>
</dbReference>
<dbReference type="InterPro" id="IPR001241">
    <property type="entry name" value="Topo_IIA"/>
</dbReference>
<dbReference type="GO" id="GO:0006265">
    <property type="term" value="P:DNA topological change"/>
    <property type="evidence" value="ECO:0007669"/>
    <property type="project" value="InterPro"/>
</dbReference>
<feature type="domain" description="Toprim" evidence="12">
    <location>
        <begin position="447"/>
        <end position="561"/>
    </location>
</feature>
<name>E1WZ31_HALMS</name>
<dbReference type="PRINTS" id="PR00418">
    <property type="entry name" value="TPI2FAMILY"/>
</dbReference>
<feature type="region of interest" description="Disordered" evidence="11">
    <location>
        <begin position="653"/>
        <end position="715"/>
    </location>
</feature>
<dbReference type="InterPro" id="IPR013760">
    <property type="entry name" value="Topo_IIA-like_dom_sf"/>
</dbReference>
<dbReference type="RefSeq" id="WP_014243912.1">
    <property type="nucleotide sequence ID" value="NC_016620.1"/>
</dbReference>
<organism evidence="13 14">
    <name type="scientific">Halobacteriovorax marinus (strain ATCC BAA-682 / DSM 15412 / SJ)</name>
    <name type="common">Bacteriovorax marinus</name>
    <dbReference type="NCBI Taxonomy" id="862908"/>
    <lineage>
        <taxon>Bacteria</taxon>
        <taxon>Pseudomonadati</taxon>
        <taxon>Bdellovibrionota</taxon>
        <taxon>Bacteriovoracia</taxon>
        <taxon>Bacteriovoracales</taxon>
        <taxon>Halobacteriovoraceae</taxon>
        <taxon>Halobacteriovorax</taxon>
    </lineage>
</organism>
<dbReference type="eggNOG" id="COG0187">
    <property type="taxonomic scope" value="Bacteria"/>
</dbReference>
<evidence type="ECO:0000256" key="1">
    <source>
        <dbReference type="ARBA" id="ARBA00000185"/>
    </source>
</evidence>